<dbReference type="EMBL" id="MFJK01000007">
    <property type="protein sequence ID" value="OGG19404.1"/>
    <property type="molecule type" value="Genomic_DNA"/>
</dbReference>
<proteinExistence type="predicted"/>
<accession>A0A1F6A4G9</accession>
<dbReference type="PANTHER" id="PTHR35901:SF1">
    <property type="entry name" value="EXONUCLEASE VAPC9"/>
    <property type="match status" value="1"/>
</dbReference>
<gene>
    <name evidence="3" type="ORF">A2721_02660</name>
</gene>
<evidence type="ECO:0000313" key="4">
    <source>
        <dbReference type="Proteomes" id="UP000177871"/>
    </source>
</evidence>
<evidence type="ECO:0000256" key="1">
    <source>
        <dbReference type="ARBA" id="ARBA00022842"/>
    </source>
</evidence>
<dbReference type="Proteomes" id="UP000177871">
    <property type="component" value="Unassembled WGS sequence"/>
</dbReference>
<dbReference type="CDD" id="cd09873">
    <property type="entry name" value="PIN_Pae0151-like"/>
    <property type="match status" value="1"/>
</dbReference>
<dbReference type="STRING" id="1798381.A2721_02660"/>
<dbReference type="InterPro" id="IPR044153">
    <property type="entry name" value="PIN_Pae0151-like"/>
</dbReference>
<dbReference type="PANTHER" id="PTHR35901">
    <property type="entry name" value="RIBONUCLEASE VAPC3"/>
    <property type="match status" value="1"/>
</dbReference>
<dbReference type="InterPro" id="IPR051619">
    <property type="entry name" value="TypeII_TA_RNase_PINc/VapC"/>
</dbReference>
<evidence type="ECO:0000259" key="2">
    <source>
        <dbReference type="Pfam" id="PF01850"/>
    </source>
</evidence>
<comment type="caution">
    <text evidence="3">The sequence shown here is derived from an EMBL/GenBank/DDBJ whole genome shotgun (WGS) entry which is preliminary data.</text>
</comment>
<evidence type="ECO:0000313" key="3">
    <source>
        <dbReference type="EMBL" id="OGG19404.1"/>
    </source>
</evidence>
<dbReference type="SUPFAM" id="SSF88723">
    <property type="entry name" value="PIN domain-like"/>
    <property type="match status" value="1"/>
</dbReference>
<feature type="domain" description="PIN" evidence="2">
    <location>
        <begin position="7"/>
        <end position="128"/>
    </location>
</feature>
<sequence length="139" mass="15610">MTVDRFVIDASVVLEWVETKESPQKQRALGLYERLVKGEVAFSAPSFLLVEVINVLYWKKRNTVEEIRDFVDRVKTSGINFVDGAFSADASDELLDAVGKHEITAYDAQYVILAKKLGVKLLTFDEKLLGIKEVGAGEW</sequence>
<dbReference type="InterPro" id="IPR029060">
    <property type="entry name" value="PIN-like_dom_sf"/>
</dbReference>
<reference evidence="3 4" key="1">
    <citation type="journal article" date="2016" name="Nat. Commun.">
        <title>Thousands of microbial genomes shed light on interconnected biogeochemical processes in an aquifer system.</title>
        <authorList>
            <person name="Anantharaman K."/>
            <person name="Brown C.T."/>
            <person name="Hug L.A."/>
            <person name="Sharon I."/>
            <person name="Castelle C.J."/>
            <person name="Probst A.J."/>
            <person name="Thomas B.C."/>
            <person name="Singh A."/>
            <person name="Wilkins M.J."/>
            <person name="Karaoz U."/>
            <person name="Brodie E.L."/>
            <person name="Williams K.H."/>
            <person name="Hubbard S.S."/>
            <person name="Banfield J.F."/>
        </authorList>
    </citation>
    <scope>NUCLEOTIDE SEQUENCE [LARGE SCALE GENOMIC DNA]</scope>
</reference>
<name>A0A1F6A4G9_9BACT</name>
<dbReference type="AlphaFoldDB" id="A0A1F6A4G9"/>
<protein>
    <recommendedName>
        <fullName evidence="2">PIN domain-containing protein</fullName>
    </recommendedName>
</protein>
<organism evidence="3 4">
    <name type="scientific">Candidatus Gottesmanbacteria bacterium RIFCSPHIGHO2_01_FULL_47_48</name>
    <dbReference type="NCBI Taxonomy" id="1798381"/>
    <lineage>
        <taxon>Bacteria</taxon>
        <taxon>Candidatus Gottesmaniibacteriota</taxon>
    </lineage>
</organism>
<dbReference type="Gene3D" id="3.40.50.1010">
    <property type="entry name" value="5'-nuclease"/>
    <property type="match status" value="1"/>
</dbReference>
<dbReference type="Pfam" id="PF01850">
    <property type="entry name" value="PIN"/>
    <property type="match status" value="1"/>
</dbReference>
<keyword evidence="1" id="KW-0460">Magnesium</keyword>
<dbReference type="InterPro" id="IPR002716">
    <property type="entry name" value="PIN_dom"/>
</dbReference>